<evidence type="ECO:0000259" key="3">
    <source>
        <dbReference type="Pfam" id="PF20152"/>
    </source>
</evidence>
<evidence type="ECO:0000256" key="2">
    <source>
        <dbReference type="SAM" id="Phobius"/>
    </source>
</evidence>
<feature type="transmembrane region" description="Helical" evidence="2">
    <location>
        <begin position="207"/>
        <end position="230"/>
    </location>
</feature>
<feature type="region of interest" description="Disordered" evidence="1">
    <location>
        <begin position="323"/>
        <end position="344"/>
    </location>
</feature>
<keyword evidence="5" id="KW-1185">Reference proteome</keyword>
<keyword evidence="2" id="KW-0812">Transmembrane</keyword>
<proteinExistence type="predicted"/>
<dbReference type="PANTHER" id="PTHR40465:SF1">
    <property type="entry name" value="DUF6534 DOMAIN-CONTAINING PROTEIN"/>
    <property type="match status" value="1"/>
</dbReference>
<keyword evidence="2" id="KW-0472">Membrane</keyword>
<reference evidence="4 5" key="1">
    <citation type="journal article" date="2018" name="Front. Microbiol.">
        <title>Prospects for Fungal Bioremediation of Acidic Radioactive Waste Sites: Characterization and Genome Sequence of Rhodotorula taiwanensis MD1149.</title>
        <authorList>
            <person name="Tkavc R."/>
            <person name="Matrosova V.Y."/>
            <person name="Grichenko O.E."/>
            <person name="Gostincar C."/>
            <person name="Volpe R.P."/>
            <person name="Klimenkova P."/>
            <person name="Gaidamakova E.K."/>
            <person name="Zhou C.E."/>
            <person name="Stewart B.J."/>
            <person name="Lyman M.G."/>
            <person name="Malfatti S.A."/>
            <person name="Rubinfeld B."/>
            <person name="Courtot M."/>
            <person name="Singh J."/>
            <person name="Dalgard C.L."/>
            <person name="Hamilton T."/>
            <person name="Frey K.G."/>
            <person name="Gunde-Cimerman N."/>
            <person name="Dugan L."/>
            <person name="Daly M.J."/>
        </authorList>
    </citation>
    <scope>NUCLEOTIDE SEQUENCE [LARGE SCALE GENOMIC DNA]</scope>
    <source>
        <strain evidence="4 5">MD1149</strain>
    </source>
</reference>
<gene>
    <name evidence="4" type="ORF">BMF94_2220</name>
</gene>
<organism evidence="4 5">
    <name type="scientific">Rhodotorula taiwanensis</name>
    <dbReference type="NCBI Taxonomy" id="741276"/>
    <lineage>
        <taxon>Eukaryota</taxon>
        <taxon>Fungi</taxon>
        <taxon>Dikarya</taxon>
        <taxon>Basidiomycota</taxon>
        <taxon>Pucciniomycotina</taxon>
        <taxon>Microbotryomycetes</taxon>
        <taxon>Sporidiobolales</taxon>
        <taxon>Sporidiobolaceae</taxon>
        <taxon>Rhodotorula</taxon>
    </lineage>
</organism>
<keyword evidence="2" id="KW-1133">Transmembrane helix</keyword>
<dbReference type="Pfam" id="PF20152">
    <property type="entry name" value="DUF6534"/>
    <property type="match status" value="1"/>
</dbReference>
<feature type="transmembrane region" description="Helical" evidence="2">
    <location>
        <begin position="250"/>
        <end position="270"/>
    </location>
</feature>
<sequence length="437" mass="46755">MATPALPSASPGALPTFDSTIGPFQGITLYNDRIIVALVMVIDVLHSAFSMNTIYFWCVTHYADPQIIAYSPWSFTAEPILTGFMAAVALPATGADLGREQIVHIFYGHRVLTLAAEGDRSSRPLFFGITLLTLVQLSFSIAVGVKIIEFDREFARFASWIWGACVWLGAAALADLIVCVSYLYYLNRTSRAMAGPFERSSKAVIKVATVILATNGLSAITAIASHHTLVDRSPPQLATVLFGVFRDANWHAILQLTLAKFLALSLLIALNARTLLADLLGVDPGIFQSSAKRALPAAAGQTTTTRSKFSSVLLRSGPYGQAAEAAGFDGRPPKSPGPSAVFSPSAMVRDADGRAFPVKASGLGARGRDGNISDLDDLEDDLDDEKDEFGASSRGSYPVQSVAFEDHIEQSSAHSRTPFVRSESDMATPPHPYALAS</sequence>
<dbReference type="Proteomes" id="UP000237144">
    <property type="component" value="Unassembled WGS sequence"/>
</dbReference>
<evidence type="ECO:0000313" key="5">
    <source>
        <dbReference type="Proteomes" id="UP000237144"/>
    </source>
</evidence>
<feature type="region of interest" description="Disordered" evidence="1">
    <location>
        <begin position="358"/>
        <end position="437"/>
    </location>
</feature>
<feature type="domain" description="DUF6534" evidence="3">
    <location>
        <begin position="171"/>
        <end position="273"/>
    </location>
</feature>
<feature type="transmembrane region" description="Helical" evidence="2">
    <location>
        <begin position="34"/>
        <end position="58"/>
    </location>
</feature>
<name>A0A2S5BD98_9BASI</name>
<feature type="transmembrane region" description="Helical" evidence="2">
    <location>
        <begin position="125"/>
        <end position="148"/>
    </location>
</feature>
<comment type="caution">
    <text evidence="4">The sequence shown here is derived from an EMBL/GenBank/DDBJ whole genome shotgun (WGS) entry which is preliminary data.</text>
</comment>
<accession>A0A2S5BD98</accession>
<evidence type="ECO:0000313" key="4">
    <source>
        <dbReference type="EMBL" id="POY74744.1"/>
    </source>
</evidence>
<dbReference type="InterPro" id="IPR045339">
    <property type="entry name" value="DUF6534"/>
</dbReference>
<feature type="transmembrane region" description="Helical" evidence="2">
    <location>
        <begin position="160"/>
        <end position="186"/>
    </location>
</feature>
<protein>
    <recommendedName>
        <fullName evidence="3">DUF6534 domain-containing protein</fullName>
    </recommendedName>
</protein>
<feature type="compositionally biased region" description="Acidic residues" evidence="1">
    <location>
        <begin position="374"/>
        <end position="387"/>
    </location>
</feature>
<dbReference type="EMBL" id="PJQD01000022">
    <property type="protein sequence ID" value="POY74744.1"/>
    <property type="molecule type" value="Genomic_DNA"/>
</dbReference>
<dbReference type="STRING" id="741276.A0A2S5BD98"/>
<evidence type="ECO:0000256" key="1">
    <source>
        <dbReference type="SAM" id="MobiDB-lite"/>
    </source>
</evidence>
<dbReference type="AlphaFoldDB" id="A0A2S5BD98"/>
<dbReference type="OrthoDB" id="2526919at2759"/>
<dbReference type="PANTHER" id="PTHR40465">
    <property type="entry name" value="CHROMOSOME 1, WHOLE GENOME SHOTGUN SEQUENCE"/>
    <property type="match status" value="1"/>
</dbReference>